<proteinExistence type="predicted"/>
<evidence type="ECO:0000256" key="6">
    <source>
        <dbReference type="SAM" id="MobiDB-lite"/>
    </source>
</evidence>
<dbReference type="PANTHER" id="PTHR13260:SF0">
    <property type="entry name" value="ANAPHASE-PROMOTING COMPLEX SUBUNIT 4"/>
    <property type="match status" value="1"/>
</dbReference>
<feature type="domain" description="Anaphase-promoting complex subunit 4 long" evidence="8">
    <location>
        <begin position="264"/>
        <end position="401"/>
    </location>
</feature>
<organism evidence="9 10">
    <name type="scientific">Pythium oligandrum</name>
    <name type="common">Mycoparasitic fungus</name>
    <dbReference type="NCBI Taxonomy" id="41045"/>
    <lineage>
        <taxon>Eukaryota</taxon>
        <taxon>Sar</taxon>
        <taxon>Stramenopiles</taxon>
        <taxon>Oomycota</taxon>
        <taxon>Peronosporomycetes</taxon>
        <taxon>Pythiales</taxon>
        <taxon>Pythiaceae</taxon>
        <taxon>Pythium</taxon>
    </lineage>
</organism>
<dbReference type="Pfam" id="PF12894">
    <property type="entry name" value="ANAPC4_WD40"/>
    <property type="match status" value="1"/>
</dbReference>
<dbReference type="GO" id="GO:0031145">
    <property type="term" value="P:anaphase-promoting complex-dependent catabolic process"/>
    <property type="evidence" value="ECO:0007669"/>
    <property type="project" value="InterPro"/>
</dbReference>
<evidence type="ECO:0000313" key="10">
    <source>
        <dbReference type="Proteomes" id="UP000794436"/>
    </source>
</evidence>
<keyword evidence="3" id="KW-0498">Mitosis</keyword>
<dbReference type="Pfam" id="PF12896">
    <property type="entry name" value="ANAPC4"/>
    <property type="match status" value="1"/>
</dbReference>
<sequence>MPTHCRRGSWKSIKNFPRVLAFRRVGHPRANAVRMMVSWGAVLQDKYVNARDVACCPTMDLIAVLTVDRQLIVHRTVSWQKMLHVKPTEVCFTFEVVVWSPDGMQLAVGCDEGEVVVYDIATGEHVELKAEESANDGRTAKRHSTCIVSMEWMRIQDGELTKSTPSSSWIQPEKAKGKTPDSAMTVLLTADDQGNVGFWWQGCVLVAMTRISDHLAAVGYGGVSPLTGLTIRSLKGTPDLAALFVVVSTMRLGAAREDPTPHHILRLNLAAMSTRKSSLSKVTHVAHEVRSILQTLRTTSRQMISEWKNATRIFELKMSLIGSLYEKYGREEPPQIDMLSIIAGGISPPALAQYFAQDIQEMSVHRMQKIFMSGCDTLRSLINSKMMRGLQQLLYHATELREDPVYSLGFYNDSNTRKHGNLVLTQGGPTKGFASMWRYEAIEFSPLRPFDHLNRNAVLQTSKVSASHLSSSEYPRHVLHNAFALGKARIFTQASRGIICVLLNDNRLIVLDAEDAGDEDGNPEIGLGHQDCSENESDVNEADL</sequence>
<dbReference type="AlphaFoldDB" id="A0A8K1CH27"/>
<evidence type="ECO:0000259" key="8">
    <source>
        <dbReference type="Pfam" id="PF12896"/>
    </source>
</evidence>
<dbReference type="GO" id="GO:0051301">
    <property type="term" value="P:cell division"/>
    <property type="evidence" value="ECO:0007669"/>
    <property type="project" value="UniProtKB-KW"/>
</dbReference>
<dbReference type="Gene3D" id="2.130.10.10">
    <property type="entry name" value="YVTN repeat-like/Quinoprotein amine dehydrogenase"/>
    <property type="match status" value="1"/>
</dbReference>
<evidence type="ECO:0000256" key="2">
    <source>
        <dbReference type="ARBA" id="ARBA00022618"/>
    </source>
</evidence>
<feature type="domain" description="Anaphase-promoting complex subunit 4-like WD40" evidence="7">
    <location>
        <begin position="55"/>
        <end position="153"/>
    </location>
</feature>
<name>A0A8K1CH27_PYTOL</name>
<keyword evidence="5" id="KW-0131">Cell cycle</keyword>
<dbReference type="Proteomes" id="UP000794436">
    <property type="component" value="Unassembled WGS sequence"/>
</dbReference>
<dbReference type="GO" id="GO:0070979">
    <property type="term" value="P:protein K11-linked ubiquitination"/>
    <property type="evidence" value="ECO:0007669"/>
    <property type="project" value="TreeGrafter"/>
</dbReference>
<keyword evidence="4" id="KW-0833">Ubl conjugation pathway</keyword>
<dbReference type="GO" id="GO:0034399">
    <property type="term" value="C:nuclear periphery"/>
    <property type="evidence" value="ECO:0007669"/>
    <property type="project" value="TreeGrafter"/>
</dbReference>
<dbReference type="InterPro" id="IPR036322">
    <property type="entry name" value="WD40_repeat_dom_sf"/>
</dbReference>
<dbReference type="PANTHER" id="PTHR13260">
    <property type="entry name" value="ANAPHASE PROMOTING COMPLEX SUBUNIT 4 APC4"/>
    <property type="match status" value="1"/>
</dbReference>
<dbReference type="InterPro" id="IPR024790">
    <property type="entry name" value="APC4_long_dom"/>
</dbReference>
<dbReference type="InterPro" id="IPR024789">
    <property type="entry name" value="APC4"/>
</dbReference>
<keyword evidence="2" id="KW-0132">Cell division</keyword>
<reference evidence="9" key="1">
    <citation type="submission" date="2019-03" db="EMBL/GenBank/DDBJ databases">
        <title>Long read genome sequence of the mycoparasitic Pythium oligandrum ATCC 38472 isolated from sugarbeet rhizosphere.</title>
        <authorList>
            <person name="Gaulin E."/>
        </authorList>
    </citation>
    <scope>NUCLEOTIDE SEQUENCE</scope>
    <source>
        <strain evidence="9">ATCC 38472_TT</strain>
    </source>
</reference>
<dbReference type="InterPro" id="IPR015943">
    <property type="entry name" value="WD40/YVTN_repeat-like_dom_sf"/>
</dbReference>
<evidence type="ECO:0000259" key="7">
    <source>
        <dbReference type="Pfam" id="PF12894"/>
    </source>
</evidence>
<dbReference type="GO" id="GO:0005680">
    <property type="term" value="C:anaphase-promoting complex"/>
    <property type="evidence" value="ECO:0007669"/>
    <property type="project" value="InterPro"/>
</dbReference>
<dbReference type="OrthoDB" id="2110451at2759"/>
<keyword evidence="10" id="KW-1185">Reference proteome</keyword>
<evidence type="ECO:0000256" key="4">
    <source>
        <dbReference type="ARBA" id="ARBA00022786"/>
    </source>
</evidence>
<evidence type="ECO:0000256" key="3">
    <source>
        <dbReference type="ARBA" id="ARBA00022776"/>
    </source>
</evidence>
<dbReference type="EMBL" id="SPLM01000073">
    <property type="protein sequence ID" value="TMW62868.1"/>
    <property type="molecule type" value="Genomic_DNA"/>
</dbReference>
<feature type="region of interest" description="Disordered" evidence="6">
    <location>
        <begin position="519"/>
        <end position="544"/>
    </location>
</feature>
<dbReference type="InterPro" id="IPR024977">
    <property type="entry name" value="Apc4-like_WD40_dom"/>
</dbReference>
<evidence type="ECO:0000313" key="9">
    <source>
        <dbReference type="EMBL" id="TMW62868.1"/>
    </source>
</evidence>
<comment type="caution">
    <text evidence="9">The sequence shown here is derived from an EMBL/GenBank/DDBJ whole genome shotgun (WGS) entry which is preliminary data.</text>
</comment>
<accession>A0A8K1CH27</accession>
<gene>
    <name evidence="9" type="ORF">Poli38472_005486</name>
</gene>
<evidence type="ECO:0000256" key="1">
    <source>
        <dbReference type="ARBA" id="ARBA00016067"/>
    </source>
</evidence>
<evidence type="ECO:0000256" key="5">
    <source>
        <dbReference type="ARBA" id="ARBA00023306"/>
    </source>
</evidence>
<dbReference type="SUPFAM" id="SSF50978">
    <property type="entry name" value="WD40 repeat-like"/>
    <property type="match status" value="1"/>
</dbReference>
<feature type="compositionally biased region" description="Acidic residues" evidence="6">
    <location>
        <begin position="533"/>
        <end position="544"/>
    </location>
</feature>
<protein>
    <recommendedName>
        <fullName evidence="1">Anaphase-promoting complex subunit 4</fullName>
    </recommendedName>
</protein>